<evidence type="ECO:0000313" key="9">
    <source>
        <dbReference type="Proteomes" id="UP000237056"/>
    </source>
</evidence>
<dbReference type="Gene3D" id="3.40.1390.10">
    <property type="entry name" value="MurE/MurF, N-terminal domain"/>
    <property type="match status" value="1"/>
</dbReference>
<dbReference type="InterPro" id="IPR001451">
    <property type="entry name" value="Hexapep"/>
</dbReference>
<keyword evidence="5" id="KW-0443">Lipid metabolism</keyword>
<comment type="caution">
    <text evidence="8">The sequence shown here is derived from an EMBL/GenBank/DDBJ whole genome shotgun (WGS) entry which is preliminary data.</text>
</comment>
<evidence type="ECO:0000256" key="2">
    <source>
        <dbReference type="ARBA" id="ARBA00022556"/>
    </source>
</evidence>
<dbReference type="EMBL" id="PQNY01000006">
    <property type="protein sequence ID" value="POS02031.1"/>
    <property type="molecule type" value="Genomic_DNA"/>
</dbReference>
<dbReference type="SUPFAM" id="SSF51161">
    <property type="entry name" value="Trimeric LpxA-like enzymes"/>
    <property type="match status" value="1"/>
</dbReference>
<dbReference type="Pfam" id="PF00132">
    <property type="entry name" value="Hexapep"/>
    <property type="match status" value="2"/>
</dbReference>
<keyword evidence="1" id="KW-0444">Lipid biosynthesis</keyword>
<sequence length="311" mass="33492">MKFPKPHSLQEIAKIINCQYIGSDDFPVLGMNEIHVVESGDIVFVDHPKYYDKALQSAATIVLINKEVACPEGKALLISDDPFRDFNKLSQHFKPFVSSSTSIASSATIGNNTIIQPNCFIGNNVTIGSNCIIHANVTIYDNCVIGDHVIIHSGSIIGADAFYYKKRPEGFDQLLSCGRVIIEDHVGIGAACTIDKGVTGDTTIGFGTKIDNQVHVGHDTQIGKKCLIAAQTGIAGCVVVEDEVTLWGQVGTTSGITIGTKAVVLGQTGVTKSIEGGKVYFGTPVEDSREKLKQLANLKRLPQYLSRLKNE</sequence>
<dbReference type="GO" id="GO:0009245">
    <property type="term" value="P:lipid A biosynthetic process"/>
    <property type="evidence" value="ECO:0007669"/>
    <property type="project" value="UniProtKB-KW"/>
</dbReference>
<protein>
    <submittedName>
        <fullName evidence="8">UDP-3-O-[3-hydroxymyristoyl] glucosamine N-acyltransferase</fullName>
    </submittedName>
</protein>
<dbReference type="Pfam" id="PF04613">
    <property type="entry name" value="LpxD"/>
    <property type="match status" value="1"/>
</dbReference>
<evidence type="ECO:0000256" key="6">
    <source>
        <dbReference type="ARBA" id="ARBA00023315"/>
    </source>
</evidence>
<evidence type="ECO:0000256" key="5">
    <source>
        <dbReference type="ARBA" id="ARBA00023098"/>
    </source>
</evidence>
<gene>
    <name evidence="8" type="ORF">Q361_10693</name>
</gene>
<evidence type="ECO:0000256" key="3">
    <source>
        <dbReference type="ARBA" id="ARBA00022679"/>
    </source>
</evidence>
<dbReference type="InterPro" id="IPR007691">
    <property type="entry name" value="LpxD"/>
</dbReference>
<evidence type="ECO:0000259" key="7">
    <source>
        <dbReference type="Pfam" id="PF04613"/>
    </source>
</evidence>
<dbReference type="PANTHER" id="PTHR43378:SF2">
    <property type="entry name" value="UDP-3-O-ACYLGLUCOSAMINE N-ACYLTRANSFERASE 1, MITOCHONDRIAL-RELATED"/>
    <property type="match status" value="1"/>
</dbReference>
<dbReference type="NCBIfam" id="NF002060">
    <property type="entry name" value="PRK00892.1"/>
    <property type="match status" value="1"/>
</dbReference>
<keyword evidence="2" id="KW-0441">Lipid A biosynthesis</keyword>
<evidence type="ECO:0000256" key="4">
    <source>
        <dbReference type="ARBA" id="ARBA00022737"/>
    </source>
</evidence>
<dbReference type="InterPro" id="IPR011004">
    <property type="entry name" value="Trimer_LpxA-like_sf"/>
</dbReference>
<organism evidence="8 9">
    <name type="scientific">Flavobacterium croceum DSM 17960</name>
    <dbReference type="NCBI Taxonomy" id="1121886"/>
    <lineage>
        <taxon>Bacteria</taxon>
        <taxon>Pseudomonadati</taxon>
        <taxon>Bacteroidota</taxon>
        <taxon>Flavobacteriia</taxon>
        <taxon>Flavobacteriales</taxon>
        <taxon>Flavobacteriaceae</taxon>
        <taxon>Flavobacterium</taxon>
    </lineage>
</organism>
<reference evidence="8 9" key="1">
    <citation type="submission" date="2018-01" db="EMBL/GenBank/DDBJ databases">
        <title>Genomic Encyclopedia of Type Strains, Phase I: the one thousand microbial genomes (KMG-I) project.</title>
        <authorList>
            <person name="Goeker M."/>
        </authorList>
    </citation>
    <scope>NUCLEOTIDE SEQUENCE [LARGE SCALE GENOMIC DNA]</scope>
    <source>
        <strain evidence="8 9">DSM 17960</strain>
    </source>
</reference>
<keyword evidence="6 8" id="KW-0012">Acyltransferase</keyword>
<dbReference type="OrthoDB" id="9784739at2"/>
<name>A0A2S4N8K5_9FLAO</name>
<dbReference type="InterPro" id="IPR020573">
    <property type="entry name" value="UDP_GlcNAc_AcTrfase_non-rep"/>
</dbReference>
<feature type="domain" description="UDP-3-O-[3-hydroxymyristoyl] glucosamine N-acyltransferase non-repeat region" evidence="7">
    <location>
        <begin position="25"/>
        <end position="92"/>
    </location>
</feature>
<dbReference type="PANTHER" id="PTHR43378">
    <property type="entry name" value="UDP-3-O-ACYLGLUCOSAMINE N-ACYLTRANSFERASE"/>
    <property type="match status" value="1"/>
</dbReference>
<accession>A0A2S4N8K5</accession>
<proteinExistence type="predicted"/>
<dbReference type="CDD" id="cd03352">
    <property type="entry name" value="LbH_LpxD"/>
    <property type="match status" value="1"/>
</dbReference>
<dbReference type="Proteomes" id="UP000237056">
    <property type="component" value="Unassembled WGS sequence"/>
</dbReference>
<evidence type="ECO:0000313" key="8">
    <source>
        <dbReference type="EMBL" id="POS02031.1"/>
    </source>
</evidence>
<keyword evidence="9" id="KW-1185">Reference proteome</keyword>
<evidence type="ECO:0000256" key="1">
    <source>
        <dbReference type="ARBA" id="ARBA00022516"/>
    </source>
</evidence>
<dbReference type="GO" id="GO:0016020">
    <property type="term" value="C:membrane"/>
    <property type="evidence" value="ECO:0007669"/>
    <property type="project" value="GOC"/>
</dbReference>
<keyword evidence="4" id="KW-0677">Repeat</keyword>
<keyword evidence="3 8" id="KW-0808">Transferase</keyword>
<dbReference type="GO" id="GO:0016410">
    <property type="term" value="F:N-acyltransferase activity"/>
    <property type="evidence" value="ECO:0007669"/>
    <property type="project" value="InterPro"/>
</dbReference>
<dbReference type="AlphaFoldDB" id="A0A2S4N8K5"/>
<dbReference type="RefSeq" id="WP_103725801.1">
    <property type="nucleotide sequence ID" value="NZ_PQNY01000006.1"/>
</dbReference>
<dbReference type="Gene3D" id="2.160.10.10">
    <property type="entry name" value="Hexapeptide repeat proteins"/>
    <property type="match status" value="1"/>
</dbReference>